<dbReference type="EMBL" id="MF101446">
    <property type="protein sequence ID" value="ARW67140.1"/>
    <property type="molecule type" value="Genomic_DNA"/>
</dbReference>
<organism evidence="2">
    <name type="scientific">Gredgaria maugeana</name>
    <dbReference type="NCBI Taxonomy" id="2007213"/>
    <lineage>
        <taxon>Eukaryota</taxon>
        <taxon>Rhodophyta</taxon>
        <taxon>Florideophyceae</taxon>
        <taxon>Rhodymeniophycidae</taxon>
        <taxon>Ceramiales</taxon>
        <taxon>Rhodomelaceae</taxon>
        <taxon>Herposiphonieae</taxon>
        <taxon>Gredgaria</taxon>
    </lineage>
</organism>
<feature type="transmembrane region" description="Helical" evidence="1">
    <location>
        <begin position="94"/>
        <end position="116"/>
    </location>
</feature>
<keyword evidence="2" id="KW-0934">Plastid</keyword>
<evidence type="ECO:0000313" key="2">
    <source>
        <dbReference type="EMBL" id="ARW67140.1"/>
    </source>
</evidence>
<dbReference type="InterPro" id="IPR011990">
    <property type="entry name" value="TPR-like_helical_dom_sf"/>
</dbReference>
<accession>A0A1Z1MM21</accession>
<protein>
    <submittedName>
        <fullName evidence="2">Uncharacterized protein</fullName>
    </submittedName>
</protein>
<dbReference type="RefSeq" id="YP_009397954.1">
    <property type="nucleotide sequence ID" value="NC_035290.1"/>
</dbReference>
<dbReference type="SUPFAM" id="SSF48452">
    <property type="entry name" value="TPR-like"/>
    <property type="match status" value="1"/>
</dbReference>
<dbReference type="GeneID" id="33360406"/>
<keyword evidence="1" id="KW-0812">Transmembrane</keyword>
<proteinExistence type="predicted"/>
<keyword evidence="2" id="KW-0150">Chloroplast</keyword>
<keyword evidence="1" id="KW-1133">Transmembrane helix</keyword>
<reference evidence="2" key="1">
    <citation type="journal article" date="2017" name="J. Phycol.">
        <title>Analysis of chloroplast genomes and a supermatrix inform reclassification of the Rhodomelaceae (Rhodophyta).</title>
        <authorList>
            <person name="Diaz-Tapia P."/>
            <person name="Maggs C.A."/>
            <person name="West J.A."/>
            <person name="Verbruggen H."/>
        </authorList>
    </citation>
    <scope>NUCLEOTIDE SEQUENCE</scope>
    <source>
        <strain evidence="2">PD1230</strain>
    </source>
</reference>
<name>A0A1Z1MM21_9FLOR</name>
<dbReference type="AlphaFoldDB" id="A0A1Z1MM21"/>
<evidence type="ECO:0000256" key="1">
    <source>
        <dbReference type="SAM" id="Phobius"/>
    </source>
</evidence>
<geneLocation type="chloroplast" evidence="2"/>
<feature type="transmembrane region" description="Helical" evidence="1">
    <location>
        <begin position="60"/>
        <end position="82"/>
    </location>
</feature>
<keyword evidence="1" id="KW-0472">Membrane</keyword>
<dbReference type="Gene3D" id="1.25.40.10">
    <property type="entry name" value="Tetratricopeptide repeat domain"/>
    <property type="match status" value="1"/>
</dbReference>
<gene>
    <name evidence="2" type="primary">ycf37</name>
</gene>
<feature type="transmembrane region" description="Helical" evidence="1">
    <location>
        <begin position="6"/>
        <end position="27"/>
    </location>
</feature>
<sequence>MSNSTIFFRLYISILLSFLLLFSFFLSKQLFIIVLNKLQVLYLFRNLQKKIKFNGDSYRIFFSIYLFRGNILISIALSEFLLEINNDLIQKDVIYASLAYAYYCHSFYSVAEYYYLKLLSFSPLNYQTILNLANMYSDLGYETKAKYLLTRARTIESTYF</sequence>